<name>A0A1G7S4C8_9RHOB</name>
<reference evidence="1 2" key="1">
    <citation type="submission" date="2016-10" db="EMBL/GenBank/DDBJ databases">
        <authorList>
            <person name="de Groot N.N."/>
        </authorList>
    </citation>
    <scope>NUCLEOTIDE SEQUENCE [LARGE SCALE GENOMIC DNA]</scope>
    <source>
        <strain evidence="1 2">DSM 27375</strain>
    </source>
</reference>
<organism evidence="1 2">
    <name type="scientific">Celeribacter baekdonensis</name>
    <dbReference type="NCBI Taxonomy" id="875171"/>
    <lineage>
        <taxon>Bacteria</taxon>
        <taxon>Pseudomonadati</taxon>
        <taxon>Pseudomonadota</taxon>
        <taxon>Alphaproteobacteria</taxon>
        <taxon>Rhodobacterales</taxon>
        <taxon>Roseobacteraceae</taxon>
        <taxon>Celeribacter</taxon>
    </lineage>
</organism>
<dbReference type="AlphaFoldDB" id="A0A1G7S4C8"/>
<gene>
    <name evidence="1" type="ORF">SAMN04488117_11350</name>
</gene>
<evidence type="ECO:0008006" key="3">
    <source>
        <dbReference type="Google" id="ProtNLM"/>
    </source>
</evidence>
<proteinExistence type="predicted"/>
<dbReference type="EMBL" id="FNBL01000013">
    <property type="protein sequence ID" value="SDG17010.1"/>
    <property type="molecule type" value="Genomic_DNA"/>
</dbReference>
<evidence type="ECO:0000313" key="2">
    <source>
        <dbReference type="Proteomes" id="UP000182284"/>
    </source>
</evidence>
<dbReference type="Proteomes" id="UP000182284">
    <property type="component" value="Unassembled WGS sequence"/>
</dbReference>
<evidence type="ECO:0000313" key="1">
    <source>
        <dbReference type="EMBL" id="SDG17010.1"/>
    </source>
</evidence>
<sequence length="263" mass="29300">MGEARTRQNRIKGFLEQNPWCCLCGGSVAATTIEHAPPKVFFINKEVPAATHRMPACERCNNGSGPADQVAALVALIQASVHRDVPDEYMEKLMQGVQNNTPDAFSAIAEGVSSDVPLRVDGKVDFYARVEIDQRVFSGWLNPWAAKQAYALYYLHSGGEILPPTSRVMVQWFTNAHVLDEQSPDELLRALGNYGDLRQGAKNSELQYGYKWQLNGEIGCFILMLQDSSMVMLGVFHDQEQAKSFPHWTLFATNAESGIYQIQ</sequence>
<accession>A0A1G7S4C8</accession>
<protein>
    <recommendedName>
        <fullName evidence="3">HNH endonuclease</fullName>
    </recommendedName>
</protein>
<dbReference type="RefSeq" id="WP_074646485.1">
    <property type="nucleotide sequence ID" value="NZ_FNBL01000013.1"/>
</dbReference>
<dbReference type="OrthoDB" id="7846512at2"/>